<dbReference type="PANTHER" id="PTHR32315:SF4">
    <property type="entry name" value="URACIL PHOSPHORIBOSYLTRANSFERASE, CHLOROPLASTIC"/>
    <property type="match status" value="1"/>
</dbReference>
<name>A0ABU5RS17_9CYAN</name>
<evidence type="ECO:0000256" key="4">
    <source>
        <dbReference type="ARBA" id="ARBA00011894"/>
    </source>
</evidence>
<evidence type="ECO:0000256" key="2">
    <source>
        <dbReference type="ARBA" id="ARBA00005180"/>
    </source>
</evidence>
<evidence type="ECO:0000256" key="7">
    <source>
        <dbReference type="ARBA" id="ARBA00022679"/>
    </source>
</evidence>
<keyword evidence="5" id="KW-0021">Allosteric enzyme</keyword>
<dbReference type="Gene3D" id="3.40.50.2020">
    <property type="match status" value="1"/>
</dbReference>
<evidence type="ECO:0000313" key="12">
    <source>
        <dbReference type="Proteomes" id="UP001304461"/>
    </source>
</evidence>
<gene>
    <name evidence="11" type="primary">upp</name>
    <name evidence="11" type="ORF">VB738_04645</name>
</gene>
<feature type="domain" description="Phosphoribosyltransferase" evidence="10">
    <location>
        <begin position="9"/>
        <end position="215"/>
    </location>
</feature>
<comment type="pathway">
    <text evidence="2">Pyrimidine metabolism; UMP biosynthesis via salvage pathway; UMP from uracil: step 1/1.</text>
</comment>
<keyword evidence="7 11" id="KW-0808">Transferase</keyword>
<keyword evidence="12" id="KW-1185">Reference proteome</keyword>
<dbReference type="SUPFAM" id="SSF53271">
    <property type="entry name" value="PRTase-like"/>
    <property type="match status" value="1"/>
</dbReference>
<dbReference type="NCBIfam" id="NF001097">
    <property type="entry name" value="PRK00129.1"/>
    <property type="match status" value="1"/>
</dbReference>
<evidence type="ECO:0000259" key="10">
    <source>
        <dbReference type="Pfam" id="PF14681"/>
    </source>
</evidence>
<evidence type="ECO:0000256" key="1">
    <source>
        <dbReference type="ARBA" id="ARBA00001946"/>
    </source>
</evidence>
<comment type="caution">
    <text evidence="11">The sequence shown here is derived from an EMBL/GenBank/DDBJ whole genome shotgun (WGS) entry which is preliminary data.</text>
</comment>
<evidence type="ECO:0000256" key="6">
    <source>
        <dbReference type="ARBA" id="ARBA00022676"/>
    </source>
</evidence>
<protein>
    <recommendedName>
        <fullName evidence="4">uracil phosphoribosyltransferase</fullName>
        <ecNumber evidence="4">2.4.2.9</ecNumber>
    </recommendedName>
</protein>
<dbReference type="InterPro" id="IPR050054">
    <property type="entry name" value="UPRTase/APRTase"/>
</dbReference>
<dbReference type="EMBL" id="JAYGHX010000002">
    <property type="protein sequence ID" value="MEA5390548.1"/>
    <property type="molecule type" value="Genomic_DNA"/>
</dbReference>
<dbReference type="Proteomes" id="UP001304461">
    <property type="component" value="Unassembled WGS sequence"/>
</dbReference>
<proteinExistence type="inferred from homology"/>
<evidence type="ECO:0000256" key="8">
    <source>
        <dbReference type="ARBA" id="ARBA00022741"/>
    </source>
</evidence>
<evidence type="ECO:0000313" key="11">
    <source>
        <dbReference type="EMBL" id="MEA5390548.1"/>
    </source>
</evidence>
<dbReference type="GO" id="GO:0004845">
    <property type="term" value="F:uracil phosphoribosyltransferase activity"/>
    <property type="evidence" value="ECO:0007669"/>
    <property type="project" value="UniProtKB-EC"/>
</dbReference>
<comment type="similarity">
    <text evidence="3">Belongs to the UPRTase family.</text>
</comment>
<evidence type="ECO:0000256" key="9">
    <source>
        <dbReference type="ARBA" id="ARBA00023134"/>
    </source>
</evidence>
<keyword evidence="6 11" id="KW-0328">Glycosyltransferase</keyword>
<dbReference type="RefSeq" id="WP_323304641.1">
    <property type="nucleotide sequence ID" value="NZ_JAYGHX010000002.1"/>
</dbReference>
<organism evidence="11 12">
    <name type="scientific">Cyanobium gracile UHCC 0139</name>
    <dbReference type="NCBI Taxonomy" id="3110308"/>
    <lineage>
        <taxon>Bacteria</taxon>
        <taxon>Bacillati</taxon>
        <taxon>Cyanobacteriota</taxon>
        <taxon>Cyanophyceae</taxon>
        <taxon>Synechococcales</taxon>
        <taxon>Prochlorococcaceae</taxon>
        <taxon>Cyanobium</taxon>
    </lineage>
</organism>
<dbReference type="Pfam" id="PF14681">
    <property type="entry name" value="UPRTase"/>
    <property type="match status" value="1"/>
</dbReference>
<sequence>MSMSLRVVVPPHPLIGHWLTLLRDGSTPSPLFATAMAELGRWLTYEALRDWLPHRPVSVITPLGQCDGQVVDPEVPLLVIPVLRGGLGLWQGAQSVLPSAQLAHVGLEPCGPDHKPHWFLDDLPTSIDPRSGVLVFLPGLASGSVLLALLDRLAGLGVEGQRLRVITTLAASPGLKVVGEHHSQLTIYCAGIDPEVDGRHRIVPGFGEVSERLYGIAAATA</sequence>
<reference evidence="11 12" key="1">
    <citation type="submission" date="2023-12" db="EMBL/GenBank/DDBJ databases">
        <title>Baltic Sea Cyanobacteria.</title>
        <authorList>
            <person name="Delbaje E."/>
            <person name="Fewer D.P."/>
            <person name="Shishido T.K."/>
        </authorList>
    </citation>
    <scope>NUCLEOTIDE SEQUENCE [LARGE SCALE GENOMIC DNA]</scope>
    <source>
        <strain evidence="11 12">UHCC 0139</strain>
    </source>
</reference>
<dbReference type="InterPro" id="IPR000836">
    <property type="entry name" value="PRTase_dom"/>
</dbReference>
<accession>A0ABU5RS17</accession>
<dbReference type="EC" id="2.4.2.9" evidence="4"/>
<dbReference type="PANTHER" id="PTHR32315">
    <property type="entry name" value="ADENINE PHOSPHORIBOSYLTRANSFERASE"/>
    <property type="match status" value="1"/>
</dbReference>
<comment type="cofactor">
    <cofactor evidence="1">
        <name>Mg(2+)</name>
        <dbReference type="ChEBI" id="CHEBI:18420"/>
    </cofactor>
</comment>
<keyword evidence="9" id="KW-0342">GTP-binding</keyword>
<evidence type="ECO:0000256" key="5">
    <source>
        <dbReference type="ARBA" id="ARBA00022533"/>
    </source>
</evidence>
<evidence type="ECO:0000256" key="3">
    <source>
        <dbReference type="ARBA" id="ARBA00009516"/>
    </source>
</evidence>
<dbReference type="InterPro" id="IPR029057">
    <property type="entry name" value="PRTase-like"/>
</dbReference>
<keyword evidence="8" id="KW-0547">Nucleotide-binding</keyword>